<dbReference type="InterPro" id="IPR051583">
    <property type="entry name" value="YAP1"/>
</dbReference>
<dbReference type="Gene3D" id="2.20.70.10">
    <property type="match status" value="1"/>
</dbReference>
<evidence type="ECO:0000313" key="11">
    <source>
        <dbReference type="RefSeq" id="XP_029312645.1"/>
    </source>
</evidence>
<dbReference type="GO" id="GO:0045944">
    <property type="term" value="P:positive regulation of transcription by RNA polymerase II"/>
    <property type="evidence" value="ECO:0007669"/>
    <property type="project" value="TreeGrafter"/>
</dbReference>
<dbReference type="KEGG" id="cgob:115024910"/>
<evidence type="ECO:0000256" key="1">
    <source>
        <dbReference type="ARBA" id="ARBA00004123"/>
    </source>
</evidence>
<sequence>MKTRPSHTGNLPYGWEEAFTADGVKYYINHMTQTTSWKLPVTAPGPAPPPQTTEVQAERDGEAKERRPGSSIETEM</sequence>
<dbReference type="SUPFAM" id="SSF51045">
    <property type="entry name" value="WW domain"/>
    <property type="match status" value="1"/>
</dbReference>
<dbReference type="RefSeq" id="XP_029312645.1">
    <property type="nucleotide sequence ID" value="XM_029456785.1"/>
</dbReference>
<evidence type="ECO:0000256" key="6">
    <source>
        <dbReference type="ARBA" id="ARBA00023242"/>
    </source>
</evidence>
<proteinExistence type="predicted"/>
<protein>
    <submittedName>
        <fullName evidence="10 11">Transcriptional coactivator YAP1-A-like</fullName>
    </submittedName>
</protein>
<dbReference type="AlphaFoldDB" id="A0A6J2RQW5"/>
<accession>A0A6J2RQW5</accession>
<dbReference type="FunFam" id="2.20.70.10:FF:000034">
    <property type="entry name" value="syntaxin-binding protein 4 isoform X1"/>
    <property type="match status" value="1"/>
</dbReference>
<dbReference type="Pfam" id="PF00397">
    <property type="entry name" value="WW"/>
    <property type="match status" value="1"/>
</dbReference>
<keyword evidence="4" id="KW-0796">Tight junction</keyword>
<dbReference type="RefSeq" id="XP_029312636.1">
    <property type="nucleotide sequence ID" value="XM_029456776.1"/>
</dbReference>
<feature type="domain" description="WW" evidence="8">
    <location>
        <begin position="9"/>
        <end position="42"/>
    </location>
</feature>
<feature type="region of interest" description="Disordered" evidence="7">
    <location>
        <begin position="38"/>
        <end position="76"/>
    </location>
</feature>
<dbReference type="CDD" id="cd00201">
    <property type="entry name" value="WW"/>
    <property type="match status" value="1"/>
</dbReference>
<comment type="subcellular location">
    <subcellularLocation>
        <location evidence="2">Cell junction</location>
        <location evidence="2">Tight junction</location>
    </subcellularLocation>
    <subcellularLocation>
        <location evidence="3">Cytoplasm</location>
    </subcellularLocation>
    <subcellularLocation>
        <location evidence="1">Nucleus</location>
    </subcellularLocation>
</comment>
<evidence type="ECO:0000313" key="9">
    <source>
        <dbReference type="Proteomes" id="UP000504630"/>
    </source>
</evidence>
<dbReference type="PANTHER" id="PTHR17616:SF8">
    <property type="entry name" value="TRANSCRIPTIONAL COACTIVATOR YORKIE"/>
    <property type="match status" value="1"/>
</dbReference>
<dbReference type="Proteomes" id="UP000504630">
    <property type="component" value="Chromosome 19"/>
</dbReference>
<dbReference type="GO" id="GO:0003713">
    <property type="term" value="F:transcription coactivator activity"/>
    <property type="evidence" value="ECO:0007669"/>
    <property type="project" value="TreeGrafter"/>
</dbReference>
<dbReference type="KEGG" id="cgob:115024921"/>
<dbReference type="OrthoDB" id="2020426at2759"/>
<dbReference type="PANTHER" id="PTHR17616">
    <property type="entry name" value="YES-ASSOCIATED PROTEIN YAP1 FAMILY MEMBER"/>
    <property type="match status" value="1"/>
</dbReference>
<dbReference type="GO" id="GO:0005737">
    <property type="term" value="C:cytoplasm"/>
    <property type="evidence" value="ECO:0007669"/>
    <property type="project" value="UniProtKB-SubCell"/>
</dbReference>
<evidence type="ECO:0000256" key="7">
    <source>
        <dbReference type="SAM" id="MobiDB-lite"/>
    </source>
</evidence>
<name>A0A6J2RQW5_COTGO</name>
<dbReference type="GO" id="GO:0005634">
    <property type="term" value="C:nucleus"/>
    <property type="evidence" value="ECO:0007669"/>
    <property type="project" value="UniProtKB-SubCell"/>
</dbReference>
<keyword evidence="5" id="KW-0963">Cytoplasm</keyword>
<evidence type="ECO:0000259" key="8">
    <source>
        <dbReference type="PROSITE" id="PS50020"/>
    </source>
</evidence>
<dbReference type="PROSITE" id="PS01159">
    <property type="entry name" value="WW_DOMAIN_1"/>
    <property type="match status" value="1"/>
</dbReference>
<dbReference type="GO" id="GO:0035329">
    <property type="term" value="P:hippo signaling"/>
    <property type="evidence" value="ECO:0007669"/>
    <property type="project" value="TreeGrafter"/>
</dbReference>
<evidence type="ECO:0000256" key="5">
    <source>
        <dbReference type="ARBA" id="ARBA00022490"/>
    </source>
</evidence>
<keyword evidence="4" id="KW-0965">Cell junction</keyword>
<dbReference type="InterPro" id="IPR036020">
    <property type="entry name" value="WW_dom_sf"/>
</dbReference>
<evidence type="ECO:0000256" key="2">
    <source>
        <dbReference type="ARBA" id="ARBA00004435"/>
    </source>
</evidence>
<evidence type="ECO:0000256" key="4">
    <source>
        <dbReference type="ARBA" id="ARBA00022427"/>
    </source>
</evidence>
<evidence type="ECO:0000313" key="10">
    <source>
        <dbReference type="RefSeq" id="XP_029312636.1"/>
    </source>
</evidence>
<dbReference type="InterPro" id="IPR001202">
    <property type="entry name" value="WW_dom"/>
</dbReference>
<dbReference type="SMART" id="SM00456">
    <property type="entry name" value="WW"/>
    <property type="match status" value="1"/>
</dbReference>
<feature type="compositionally biased region" description="Basic and acidic residues" evidence="7">
    <location>
        <begin position="56"/>
        <end position="68"/>
    </location>
</feature>
<dbReference type="PROSITE" id="PS50020">
    <property type="entry name" value="WW_DOMAIN_2"/>
    <property type="match status" value="1"/>
</dbReference>
<organism evidence="9 10">
    <name type="scientific">Cottoperca gobio</name>
    <name type="common">Frogmouth</name>
    <name type="synonym">Aphritis gobio</name>
    <dbReference type="NCBI Taxonomy" id="56716"/>
    <lineage>
        <taxon>Eukaryota</taxon>
        <taxon>Metazoa</taxon>
        <taxon>Chordata</taxon>
        <taxon>Craniata</taxon>
        <taxon>Vertebrata</taxon>
        <taxon>Euteleostomi</taxon>
        <taxon>Actinopterygii</taxon>
        <taxon>Neopterygii</taxon>
        <taxon>Teleostei</taxon>
        <taxon>Neoteleostei</taxon>
        <taxon>Acanthomorphata</taxon>
        <taxon>Eupercaria</taxon>
        <taxon>Perciformes</taxon>
        <taxon>Notothenioidei</taxon>
        <taxon>Bovichtidae</taxon>
        <taxon>Cottoperca</taxon>
    </lineage>
</organism>
<evidence type="ECO:0000256" key="3">
    <source>
        <dbReference type="ARBA" id="ARBA00004496"/>
    </source>
</evidence>
<dbReference type="GeneID" id="115024910"/>
<keyword evidence="9" id="KW-1185">Reference proteome</keyword>
<keyword evidence="6" id="KW-0539">Nucleus</keyword>
<gene>
    <name evidence="10" type="primary">LOC115024910</name>
    <name evidence="11" type="synonym">LOC115024921</name>
</gene>
<reference evidence="10 11" key="1">
    <citation type="submission" date="2025-04" db="UniProtKB">
        <authorList>
            <consortium name="RefSeq"/>
        </authorList>
    </citation>
    <scope>IDENTIFICATION</scope>
</reference>
<dbReference type="GO" id="GO:0005923">
    <property type="term" value="C:bicellular tight junction"/>
    <property type="evidence" value="ECO:0007669"/>
    <property type="project" value="UniProtKB-SubCell"/>
</dbReference>